<evidence type="ECO:0000313" key="3">
    <source>
        <dbReference type="EMBL" id="MBB5830773.1"/>
    </source>
</evidence>
<name>A0A841A9Y8_9MICO</name>
<dbReference type="InterPro" id="IPR050312">
    <property type="entry name" value="IolE/XylAMocC-like"/>
</dbReference>
<dbReference type="Proteomes" id="UP000588158">
    <property type="component" value="Unassembled WGS sequence"/>
</dbReference>
<gene>
    <name evidence="3" type="ORF">HNR70_000586</name>
</gene>
<dbReference type="PANTHER" id="PTHR12110:SF41">
    <property type="entry name" value="INOSOSE DEHYDRATASE"/>
    <property type="match status" value="1"/>
</dbReference>
<dbReference type="AlphaFoldDB" id="A0A841A9Y8"/>
<dbReference type="InterPro" id="IPR036237">
    <property type="entry name" value="Xyl_isomerase-like_sf"/>
</dbReference>
<proteinExistence type="predicted"/>
<keyword evidence="4" id="KW-1185">Reference proteome</keyword>
<dbReference type="Gene3D" id="3.20.20.150">
    <property type="entry name" value="Divalent-metal-dependent TIM barrel enzymes"/>
    <property type="match status" value="1"/>
</dbReference>
<keyword evidence="3" id="KW-0413">Isomerase</keyword>
<dbReference type="EMBL" id="JACHLZ010000001">
    <property type="protein sequence ID" value="MBB5830773.1"/>
    <property type="molecule type" value="Genomic_DNA"/>
</dbReference>
<organism evidence="3 4">
    <name type="scientific">Brachybacterium aquaticum</name>
    <dbReference type="NCBI Taxonomy" id="1432564"/>
    <lineage>
        <taxon>Bacteria</taxon>
        <taxon>Bacillati</taxon>
        <taxon>Actinomycetota</taxon>
        <taxon>Actinomycetes</taxon>
        <taxon>Micrococcales</taxon>
        <taxon>Dermabacteraceae</taxon>
        <taxon>Brachybacterium</taxon>
    </lineage>
</organism>
<dbReference type="SUPFAM" id="SSF51658">
    <property type="entry name" value="Xylose isomerase-like"/>
    <property type="match status" value="1"/>
</dbReference>
<protein>
    <submittedName>
        <fullName evidence="3">Sugar phosphate isomerase/epimerase</fullName>
    </submittedName>
</protein>
<evidence type="ECO:0000313" key="4">
    <source>
        <dbReference type="Proteomes" id="UP000588158"/>
    </source>
</evidence>
<reference evidence="3 4" key="1">
    <citation type="submission" date="2020-08" db="EMBL/GenBank/DDBJ databases">
        <title>Sequencing the genomes of 1000 actinobacteria strains.</title>
        <authorList>
            <person name="Klenk H.-P."/>
        </authorList>
    </citation>
    <scope>NUCLEOTIDE SEQUENCE [LARGE SCALE GENOMIC DNA]</scope>
    <source>
        <strain evidence="3 4">DSM 28796</strain>
    </source>
</reference>
<dbReference type="RefSeq" id="WP_184324341.1">
    <property type="nucleotide sequence ID" value="NZ_JACHLZ010000001.1"/>
</dbReference>
<comment type="caution">
    <text evidence="3">The sequence shown here is derived from an EMBL/GenBank/DDBJ whole genome shotgun (WGS) entry which is preliminary data.</text>
</comment>
<dbReference type="Pfam" id="PF01261">
    <property type="entry name" value="AP_endonuc_2"/>
    <property type="match status" value="1"/>
</dbReference>
<evidence type="ECO:0000259" key="2">
    <source>
        <dbReference type="Pfam" id="PF01261"/>
    </source>
</evidence>
<dbReference type="PANTHER" id="PTHR12110">
    <property type="entry name" value="HYDROXYPYRUVATE ISOMERASE"/>
    <property type="match status" value="1"/>
</dbReference>
<feature type="domain" description="Xylose isomerase-like TIM barrel" evidence="2">
    <location>
        <begin position="24"/>
        <end position="279"/>
    </location>
</feature>
<dbReference type="GO" id="GO:0016853">
    <property type="term" value="F:isomerase activity"/>
    <property type="evidence" value="ECO:0007669"/>
    <property type="project" value="UniProtKB-KW"/>
</dbReference>
<accession>A0A841A9Y8</accession>
<keyword evidence="1" id="KW-0119">Carbohydrate metabolism</keyword>
<dbReference type="InterPro" id="IPR013022">
    <property type="entry name" value="Xyl_isomerase-like_TIM-brl"/>
</dbReference>
<evidence type="ECO:0000256" key="1">
    <source>
        <dbReference type="ARBA" id="ARBA00023277"/>
    </source>
</evidence>
<sequence length="282" mass="31716">MPVLGLQLMMLKDQINEKGMYEVLRQVRELDIDAVEVSQVEMTDELIDDLVRGKEDFGVETASMSASIAPGGNGFALETEFDRAVEACRKTGSRFLRIGMMPFGAMTSKEACEEWAASVEPYAARLKEEGITLCYHNHHVDLIQFDGERIFDIVRRVAPSLLFEVDLHWVQRGGMAPLDMLEAYAGACKLIHVKDFRIAPMPADAVKRFEAGEMDMKEFYGTFLSLSQFAEVGQGNMNWPALLPAAEKAGAEYFLIEQDDTYGRDPIDCIRESREYLKSIGY</sequence>